<feature type="region of interest" description="Disordered" evidence="1">
    <location>
        <begin position="185"/>
        <end position="207"/>
    </location>
</feature>
<dbReference type="AlphaFoldDB" id="A0A9P0E6F4"/>
<accession>A0A9P0E6F4</accession>
<proteinExistence type="predicted"/>
<name>A0A9P0E6F4_NEZVI</name>
<protein>
    <submittedName>
        <fullName evidence="2">Uncharacterized protein</fullName>
    </submittedName>
</protein>
<evidence type="ECO:0000313" key="2">
    <source>
        <dbReference type="EMBL" id="CAH1392516.1"/>
    </source>
</evidence>
<evidence type="ECO:0000313" key="3">
    <source>
        <dbReference type="Proteomes" id="UP001152798"/>
    </source>
</evidence>
<organism evidence="2 3">
    <name type="scientific">Nezara viridula</name>
    <name type="common">Southern green stink bug</name>
    <name type="synonym">Cimex viridulus</name>
    <dbReference type="NCBI Taxonomy" id="85310"/>
    <lineage>
        <taxon>Eukaryota</taxon>
        <taxon>Metazoa</taxon>
        <taxon>Ecdysozoa</taxon>
        <taxon>Arthropoda</taxon>
        <taxon>Hexapoda</taxon>
        <taxon>Insecta</taxon>
        <taxon>Pterygota</taxon>
        <taxon>Neoptera</taxon>
        <taxon>Paraneoptera</taxon>
        <taxon>Hemiptera</taxon>
        <taxon>Heteroptera</taxon>
        <taxon>Panheteroptera</taxon>
        <taxon>Pentatomomorpha</taxon>
        <taxon>Pentatomoidea</taxon>
        <taxon>Pentatomidae</taxon>
        <taxon>Pentatominae</taxon>
        <taxon>Nezara</taxon>
    </lineage>
</organism>
<dbReference type="Proteomes" id="UP001152798">
    <property type="component" value="Chromosome 2"/>
</dbReference>
<gene>
    <name evidence="2" type="ORF">NEZAVI_LOCUS3324</name>
</gene>
<sequence>MAEITGRYQLQTNEQATTQLSFDTAAILAALTSFKLEETTIKQETESEDVTIVQSCSFQDEEPLGSNDDENTMETKHDEYPINIPVTDNIVVNDNEDLDESRANEEIKETTDGKDCENTIIAEESMVEIINDSEPSGAEKEKNIDEEKEILIGNELMKEDEYRSDNINPNFPVIEETNVDIVSEDKKGETLTDITTNDRSSKPNDQVMDIRYSEEIKPDKGPYRIKQKIVVIDSG</sequence>
<evidence type="ECO:0000256" key="1">
    <source>
        <dbReference type="SAM" id="MobiDB-lite"/>
    </source>
</evidence>
<dbReference type="EMBL" id="OV725078">
    <property type="protein sequence ID" value="CAH1392516.1"/>
    <property type="molecule type" value="Genomic_DNA"/>
</dbReference>
<keyword evidence="3" id="KW-1185">Reference proteome</keyword>
<reference evidence="2" key="1">
    <citation type="submission" date="2022-01" db="EMBL/GenBank/DDBJ databases">
        <authorList>
            <person name="King R."/>
        </authorList>
    </citation>
    <scope>NUCLEOTIDE SEQUENCE</scope>
</reference>